<organism evidence="6 7">
    <name type="scientific">Vibrio eleionomae</name>
    <dbReference type="NCBI Taxonomy" id="2653505"/>
    <lineage>
        <taxon>Bacteria</taxon>
        <taxon>Pseudomonadati</taxon>
        <taxon>Pseudomonadota</taxon>
        <taxon>Gammaproteobacteria</taxon>
        <taxon>Vibrionales</taxon>
        <taxon>Vibrionaceae</taxon>
        <taxon>Vibrio</taxon>
    </lineage>
</organism>
<comment type="subunit">
    <text evidence="3">Homotrimer; associates with NifD.</text>
</comment>
<dbReference type="Pfam" id="PF03206">
    <property type="entry name" value="NifW"/>
    <property type="match status" value="1"/>
</dbReference>
<proteinExistence type="inferred from homology"/>
<evidence type="ECO:0000256" key="4">
    <source>
        <dbReference type="ARBA" id="ARBA00016274"/>
    </source>
</evidence>
<dbReference type="RefSeq" id="WP_161154315.1">
    <property type="nucleotide sequence ID" value="NZ_WEKT01000009.1"/>
</dbReference>
<evidence type="ECO:0000313" key="7">
    <source>
        <dbReference type="Proteomes" id="UP000462621"/>
    </source>
</evidence>
<protein>
    <recommendedName>
        <fullName evidence="4">Nitrogenase-stabilizing/protective protein NifW</fullName>
    </recommendedName>
</protein>
<reference evidence="6 7" key="1">
    <citation type="submission" date="2019-10" db="EMBL/GenBank/DDBJ databases">
        <title>Vibrio sp. nov. isolated from a shrimp pond.</title>
        <authorList>
            <person name="Gomez-Gil B."/>
            <person name="Enciso-Ibarra J."/>
            <person name="Enciso-Ibarra K."/>
            <person name="Bolan-Mejia C."/>
        </authorList>
    </citation>
    <scope>NUCLEOTIDE SEQUENCE [LARGE SCALE GENOMIC DNA]</scope>
    <source>
        <strain evidence="6 7">CAIM 722</strain>
    </source>
</reference>
<name>A0A7X4LK34_9VIBR</name>
<dbReference type="InterPro" id="IPR004893">
    <property type="entry name" value="NifW"/>
</dbReference>
<comment type="similarity">
    <text evidence="2">Belongs to the NifW family.</text>
</comment>
<evidence type="ECO:0000256" key="2">
    <source>
        <dbReference type="ARBA" id="ARBA00008351"/>
    </source>
</evidence>
<evidence type="ECO:0000256" key="5">
    <source>
        <dbReference type="ARBA" id="ARBA00023231"/>
    </source>
</evidence>
<dbReference type="GO" id="GO:0009399">
    <property type="term" value="P:nitrogen fixation"/>
    <property type="evidence" value="ECO:0007669"/>
    <property type="project" value="InterPro"/>
</dbReference>
<sequence length="106" mass="12439">MDHIDPEEFLEDLEELSTAEAFLDYFDIDYEPELVERKHIQLLRLFQKLLSSQPARLSEYRYYHQTLSIAYRQLALGREPAFDSHGCQSCHSTECGSLTVVEEERP</sequence>
<evidence type="ECO:0000313" key="6">
    <source>
        <dbReference type="EMBL" id="MZI93016.1"/>
    </source>
</evidence>
<dbReference type="AlphaFoldDB" id="A0A7X4LK34"/>
<evidence type="ECO:0000256" key="1">
    <source>
        <dbReference type="ARBA" id="ARBA00002247"/>
    </source>
</evidence>
<evidence type="ECO:0000256" key="3">
    <source>
        <dbReference type="ARBA" id="ARBA00011284"/>
    </source>
</evidence>
<comment type="caution">
    <text evidence="6">The sequence shown here is derived from an EMBL/GenBank/DDBJ whole genome shotgun (WGS) entry which is preliminary data.</text>
</comment>
<dbReference type="EMBL" id="WEKT01000009">
    <property type="protein sequence ID" value="MZI93016.1"/>
    <property type="molecule type" value="Genomic_DNA"/>
</dbReference>
<gene>
    <name evidence="6" type="ORF">F9817_07365</name>
</gene>
<dbReference type="Proteomes" id="UP000462621">
    <property type="component" value="Unassembled WGS sequence"/>
</dbReference>
<keyword evidence="5" id="KW-0535">Nitrogen fixation</keyword>
<comment type="function">
    <text evidence="1">May protect the nitrogenase Fe-Mo protein from oxidative damage.</text>
</comment>
<keyword evidence="7" id="KW-1185">Reference proteome</keyword>
<accession>A0A7X4LK34</accession>